<evidence type="ECO:0000256" key="4">
    <source>
        <dbReference type="ARBA" id="ARBA00022737"/>
    </source>
</evidence>
<evidence type="ECO:0000256" key="6">
    <source>
        <dbReference type="ARBA" id="ARBA00023136"/>
    </source>
</evidence>
<dbReference type="InterPro" id="IPR006037">
    <property type="entry name" value="RCK_C"/>
</dbReference>
<dbReference type="InterPro" id="IPR004680">
    <property type="entry name" value="Cit_transptr-like_dom"/>
</dbReference>
<gene>
    <name evidence="9" type="ORF">NAG76_00400</name>
</gene>
<keyword evidence="2" id="KW-0813">Transport</keyword>
<proteinExistence type="predicted"/>
<evidence type="ECO:0000256" key="7">
    <source>
        <dbReference type="SAM" id="Phobius"/>
    </source>
</evidence>
<keyword evidence="5 7" id="KW-1133">Transmembrane helix</keyword>
<dbReference type="EMBL" id="CP097899">
    <property type="protein sequence ID" value="URN94757.1"/>
    <property type="molecule type" value="Genomic_DNA"/>
</dbReference>
<feature type="transmembrane region" description="Helical" evidence="7">
    <location>
        <begin position="533"/>
        <end position="555"/>
    </location>
</feature>
<name>A0A9J6ZF79_9BACL</name>
<dbReference type="PROSITE" id="PS51202">
    <property type="entry name" value="RCK_C"/>
    <property type="match status" value="2"/>
</dbReference>
<feature type="domain" description="RCK C-terminal" evidence="8">
    <location>
        <begin position="215"/>
        <end position="311"/>
    </location>
</feature>
<keyword evidence="4" id="KW-0677">Repeat</keyword>
<keyword evidence="6 7" id="KW-0472">Membrane</keyword>
<dbReference type="InterPro" id="IPR036721">
    <property type="entry name" value="RCK_C_sf"/>
</dbReference>
<dbReference type="Proteomes" id="UP001056756">
    <property type="component" value="Chromosome"/>
</dbReference>
<dbReference type="PANTHER" id="PTHR43652:SF1">
    <property type="entry name" value="RESPONSE REGULATOR"/>
    <property type="match status" value="1"/>
</dbReference>
<evidence type="ECO:0000313" key="10">
    <source>
        <dbReference type="Proteomes" id="UP001056756"/>
    </source>
</evidence>
<evidence type="ECO:0000256" key="3">
    <source>
        <dbReference type="ARBA" id="ARBA00022692"/>
    </source>
</evidence>
<evidence type="ECO:0000256" key="5">
    <source>
        <dbReference type="ARBA" id="ARBA00022989"/>
    </source>
</evidence>
<feature type="domain" description="RCK C-terminal" evidence="8">
    <location>
        <begin position="325"/>
        <end position="409"/>
    </location>
</feature>
<dbReference type="Gene3D" id="3.30.70.1450">
    <property type="entry name" value="Regulator of K+ conductance, C-terminal domain"/>
    <property type="match status" value="2"/>
</dbReference>
<feature type="transmembrane region" description="Helical" evidence="7">
    <location>
        <begin position="107"/>
        <end position="125"/>
    </location>
</feature>
<dbReference type="KEGG" id="plig:NAG76_00400"/>
<dbReference type="PANTHER" id="PTHR43652">
    <property type="entry name" value="BASIC AMINO ACID ANTIPORTER YFCC-RELATED"/>
    <property type="match status" value="1"/>
</dbReference>
<dbReference type="Pfam" id="PF03600">
    <property type="entry name" value="CitMHS"/>
    <property type="match status" value="1"/>
</dbReference>
<feature type="transmembrane region" description="Helical" evidence="7">
    <location>
        <begin position="431"/>
        <end position="464"/>
    </location>
</feature>
<dbReference type="SUPFAM" id="SSF116726">
    <property type="entry name" value="TrkA C-terminal domain-like"/>
    <property type="match status" value="2"/>
</dbReference>
<feature type="transmembrane region" description="Helical" evidence="7">
    <location>
        <begin position="508"/>
        <end position="527"/>
    </location>
</feature>
<organism evidence="9 10">
    <name type="scientific">Candidatus Pristimantibacillus lignocellulolyticus</name>
    <dbReference type="NCBI Taxonomy" id="2994561"/>
    <lineage>
        <taxon>Bacteria</taxon>
        <taxon>Bacillati</taxon>
        <taxon>Bacillota</taxon>
        <taxon>Bacilli</taxon>
        <taxon>Bacillales</taxon>
        <taxon>Paenibacillaceae</taxon>
        <taxon>Candidatus Pristimantibacillus</taxon>
    </lineage>
</organism>
<evidence type="ECO:0000256" key="1">
    <source>
        <dbReference type="ARBA" id="ARBA00004141"/>
    </source>
</evidence>
<sequence length="622" mass="67146">MNIDMILTLIILLLASIMFVSGKVRSDLVAVSALSLLVILNILDTGEALAGFASSVVIMMIGLFIVGGAIFQTGLAKIVSSKLLNLAGTNETRLLVTVMLSTSFVGAFISNTGTIAVMLPIVISLANQAQVSTRRLLMPLAFSGSLGGMLTLIGSPPNMVVSETLEKAGFKGISFFGFAPTGLICLVAGTVLIIFFSKIVLKGKNKSNSRRKKERSLDELAQQYRLAQNLYRIQVNEGSPMLEKTLKELSLASLYRVHINEVRRRQSHKNPFFKTINQEIAGPETRLHPRDIIYVTGNYEDIEQFAKHQKLSMISDEIIEKDYSATLEELTTPEIGIAEILIPSNSRHINQLVKHSGFRENYNVNILGIQRKGTYVLNELKEEKIKSGDAILIQGEWKHIARLSLEHEDVVVVGQPAKAAASIPLLHKAPIAALIMVLMIVGMIVNVVPAVVCVMVAAIMMVVTGCLPNMESAYKTVNWESIVLIGAMIPMSTAIEKTGAAALLSEKLVIGLGGYGPLVLLAGVYFATSLMTLFVSNTACAVLFAPIALSAAIALDVNPVPFMLAVSIGASMCFAVPFSTPPNALVMGVGKYKFMDYVKVGLPAQILLGVVMVLTLPLVYPF</sequence>
<comment type="subcellular location">
    <subcellularLocation>
        <location evidence="1">Membrane</location>
        <topology evidence="1">Multi-pass membrane protein</topology>
    </subcellularLocation>
</comment>
<reference evidence="9" key="1">
    <citation type="submission" date="2022-05" db="EMBL/GenBank/DDBJ databases">
        <title>Novel bacterial taxa in a minimal lignocellulolytic consortium and its capacity to transform plastics disclosed by genome-resolved metagenomics.</title>
        <authorList>
            <person name="Rodriguez C.A.D."/>
            <person name="Diaz-Garcia L."/>
            <person name="Herrera K."/>
            <person name="Tarazona N.A."/>
            <person name="Sproer C."/>
            <person name="Overmann J."/>
            <person name="Jimenez D.J."/>
        </authorList>
    </citation>
    <scope>NUCLEOTIDE SEQUENCE</scope>
    <source>
        <strain evidence="9">MAG5</strain>
    </source>
</reference>
<feature type="transmembrane region" description="Helical" evidence="7">
    <location>
        <begin position="50"/>
        <end position="71"/>
    </location>
</feature>
<dbReference type="GO" id="GO:0006813">
    <property type="term" value="P:potassium ion transport"/>
    <property type="evidence" value="ECO:0007669"/>
    <property type="project" value="InterPro"/>
</dbReference>
<evidence type="ECO:0000256" key="2">
    <source>
        <dbReference type="ARBA" id="ARBA00022448"/>
    </source>
</evidence>
<evidence type="ECO:0000259" key="8">
    <source>
        <dbReference type="PROSITE" id="PS51202"/>
    </source>
</evidence>
<dbReference type="GO" id="GO:0008324">
    <property type="term" value="F:monoatomic cation transmembrane transporter activity"/>
    <property type="evidence" value="ECO:0007669"/>
    <property type="project" value="InterPro"/>
</dbReference>
<keyword evidence="3 7" id="KW-0812">Transmembrane</keyword>
<protein>
    <submittedName>
        <fullName evidence="9">SLC13 family permease</fullName>
    </submittedName>
</protein>
<evidence type="ECO:0000313" key="9">
    <source>
        <dbReference type="EMBL" id="URN94757.1"/>
    </source>
</evidence>
<dbReference type="InterPro" id="IPR051679">
    <property type="entry name" value="DASS-Related_Transporters"/>
</dbReference>
<feature type="transmembrane region" description="Helical" evidence="7">
    <location>
        <begin position="600"/>
        <end position="620"/>
    </location>
</feature>
<dbReference type="GO" id="GO:0005886">
    <property type="term" value="C:plasma membrane"/>
    <property type="evidence" value="ECO:0007669"/>
    <property type="project" value="TreeGrafter"/>
</dbReference>
<feature type="transmembrane region" description="Helical" evidence="7">
    <location>
        <begin position="175"/>
        <end position="201"/>
    </location>
</feature>
<dbReference type="AlphaFoldDB" id="A0A9J6ZF79"/>
<dbReference type="Pfam" id="PF02080">
    <property type="entry name" value="TrkA_C"/>
    <property type="match status" value="2"/>
</dbReference>
<accession>A0A9J6ZF79</accession>
<feature type="transmembrane region" description="Helical" evidence="7">
    <location>
        <begin position="562"/>
        <end position="580"/>
    </location>
</feature>
<feature type="transmembrane region" description="Helical" evidence="7">
    <location>
        <begin position="137"/>
        <end position="155"/>
    </location>
</feature>